<sequence>MKKKVLSALFLLGVSGMSFANSNSAELVKGPNNFVTCAKYDAMIDLMVNKGAMTYDEAAIVKCSNEIDWDWEWSVNTWGYWIHKDSETTYTLNFKGSNYEAAERFKLEIDKAISNNNQELFQIRMGRNAQFSNIVSIASVSDIRKVNDSADEDGIKYKWAVTIDTNQPINEPADNWAGSQRNFFKFKMASY</sequence>
<proteinExistence type="predicted"/>
<accession>A0A511QAU5</accession>
<gene>
    <name evidence="2" type="ORF">VSA01S_05150</name>
</gene>
<evidence type="ECO:0000256" key="1">
    <source>
        <dbReference type="SAM" id="SignalP"/>
    </source>
</evidence>
<feature type="signal peptide" evidence="1">
    <location>
        <begin position="1"/>
        <end position="20"/>
    </location>
</feature>
<keyword evidence="3" id="KW-1185">Reference proteome</keyword>
<comment type="caution">
    <text evidence="2">The sequence shown here is derived from an EMBL/GenBank/DDBJ whole genome shotgun (WGS) entry which is preliminary data.</text>
</comment>
<feature type="chain" id="PRO_5022018101" evidence="1">
    <location>
        <begin position="21"/>
        <end position="191"/>
    </location>
</feature>
<evidence type="ECO:0000313" key="2">
    <source>
        <dbReference type="EMBL" id="GEM74403.1"/>
    </source>
</evidence>
<organism evidence="2 3">
    <name type="scientific">Vibrio sagamiensis NBRC 104589</name>
    <dbReference type="NCBI Taxonomy" id="1219064"/>
    <lineage>
        <taxon>Bacteria</taxon>
        <taxon>Pseudomonadati</taxon>
        <taxon>Pseudomonadota</taxon>
        <taxon>Gammaproteobacteria</taxon>
        <taxon>Vibrionales</taxon>
        <taxon>Vibrionaceae</taxon>
        <taxon>Vibrio</taxon>
    </lineage>
</organism>
<dbReference type="AlphaFoldDB" id="A0A511QAU5"/>
<reference evidence="2 3" key="1">
    <citation type="submission" date="2019-07" db="EMBL/GenBank/DDBJ databases">
        <title>Whole genome shotgun sequence of Vibrio sagamiensis NBRC 104589.</title>
        <authorList>
            <person name="Hosoyama A."/>
            <person name="Uohara A."/>
            <person name="Ohji S."/>
            <person name="Ichikawa N."/>
        </authorList>
    </citation>
    <scope>NUCLEOTIDE SEQUENCE [LARGE SCALE GENOMIC DNA]</scope>
    <source>
        <strain evidence="2 3">NBRC 104589</strain>
    </source>
</reference>
<keyword evidence="1" id="KW-0732">Signal</keyword>
<dbReference type="EMBL" id="BJXJ01000003">
    <property type="protein sequence ID" value="GEM74403.1"/>
    <property type="molecule type" value="Genomic_DNA"/>
</dbReference>
<dbReference type="Proteomes" id="UP000321922">
    <property type="component" value="Unassembled WGS sequence"/>
</dbReference>
<dbReference type="RefSeq" id="WP_039983101.1">
    <property type="nucleotide sequence ID" value="NZ_BAOJ01000165.1"/>
</dbReference>
<protein>
    <submittedName>
        <fullName evidence="2">Uncharacterized protein</fullName>
    </submittedName>
</protein>
<evidence type="ECO:0000313" key="3">
    <source>
        <dbReference type="Proteomes" id="UP000321922"/>
    </source>
</evidence>
<name>A0A511QAU5_9VIBR</name>